<organism evidence="1 2">
    <name type="scientific">Pholiota conissans</name>
    <dbReference type="NCBI Taxonomy" id="109636"/>
    <lineage>
        <taxon>Eukaryota</taxon>
        <taxon>Fungi</taxon>
        <taxon>Dikarya</taxon>
        <taxon>Basidiomycota</taxon>
        <taxon>Agaricomycotina</taxon>
        <taxon>Agaricomycetes</taxon>
        <taxon>Agaricomycetidae</taxon>
        <taxon>Agaricales</taxon>
        <taxon>Agaricineae</taxon>
        <taxon>Strophariaceae</taxon>
        <taxon>Pholiota</taxon>
    </lineage>
</organism>
<dbReference type="EMBL" id="MU156165">
    <property type="protein sequence ID" value="KAF9470208.1"/>
    <property type="molecule type" value="Genomic_DNA"/>
</dbReference>
<protein>
    <submittedName>
        <fullName evidence="1">Uncharacterized protein</fullName>
    </submittedName>
</protein>
<name>A0A9P5YHY0_9AGAR</name>
<dbReference type="OrthoDB" id="2803783at2759"/>
<keyword evidence="2" id="KW-1185">Reference proteome</keyword>
<comment type="caution">
    <text evidence="1">The sequence shown here is derived from an EMBL/GenBank/DDBJ whole genome shotgun (WGS) entry which is preliminary data.</text>
</comment>
<gene>
    <name evidence="1" type="ORF">BDN70DRAFT_762673</name>
</gene>
<sequence>WTTGPEFEWLKRRIPAYLEAHEKNTTDTFFSGIYEEWGGSFQIPEPTASDIKQADGDVEVATVRKRKKFEKRLKQWFRNNTRSGS</sequence>
<dbReference type="Proteomes" id="UP000807469">
    <property type="component" value="Unassembled WGS sequence"/>
</dbReference>
<dbReference type="AlphaFoldDB" id="A0A9P5YHY0"/>
<feature type="non-terminal residue" evidence="1">
    <location>
        <position position="85"/>
    </location>
</feature>
<evidence type="ECO:0000313" key="2">
    <source>
        <dbReference type="Proteomes" id="UP000807469"/>
    </source>
</evidence>
<evidence type="ECO:0000313" key="1">
    <source>
        <dbReference type="EMBL" id="KAF9470208.1"/>
    </source>
</evidence>
<proteinExistence type="predicted"/>
<feature type="non-terminal residue" evidence="1">
    <location>
        <position position="1"/>
    </location>
</feature>
<accession>A0A9P5YHY0</accession>
<reference evidence="1" key="1">
    <citation type="submission" date="2020-11" db="EMBL/GenBank/DDBJ databases">
        <authorList>
            <consortium name="DOE Joint Genome Institute"/>
            <person name="Ahrendt S."/>
            <person name="Riley R."/>
            <person name="Andreopoulos W."/>
            <person name="Labutti K."/>
            <person name="Pangilinan J."/>
            <person name="Ruiz-Duenas F.J."/>
            <person name="Barrasa J.M."/>
            <person name="Sanchez-Garcia M."/>
            <person name="Camarero S."/>
            <person name="Miyauchi S."/>
            <person name="Serrano A."/>
            <person name="Linde D."/>
            <person name="Babiker R."/>
            <person name="Drula E."/>
            <person name="Ayuso-Fernandez I."/>
            <person name="Pacheco R."/>
            <person name="Padilla G."/>
            <person name="Ferreira P."/>
            <person name="Barriuso J."/>
            <person name="Kellner H."/>
            <person name="Castanera R."/>
            <person name="Alfaro M."/>
            <person name="Ramirez L."/>
            <person name="Pisabarro A.G."/>
            <person name="Kuo A."/>
            <person name="Tritt A."/>
            <person name="Lipzen A."/>
            <person name="He G."/>
            <person name="Yan M."/>
            <person name="Ng V."/>
            <person name="Cullen D."/>
            <person name="Martin F."/>
            <person name="Rosso M.-N."/>
            <person name="Henrissat B."/>
            <person name="Hibbett D."/>
            <person name="Martinez A.T."/>
            <person name="Grigoriev I.V."/>
        </authorList>
    </citation>
    <scope>NUCLEOTIDE SEQUENCE</scope>
    <source>
        <strain evidence="1">CIRM-BRFM 674</strain>
    </source>
</reference>